<accession>A0A399F277</accession>
<dbReference type="InterPro" id="IPR011322">
    <property type="entry name" value="N-reg_PII-like_a/b"/>
</dbReference>
<dbReference type="Gene3D" id="3.30.70.120">
    <property type="match status" value="1"/>
</dbReference>
<dbReference type="GO" id="GO:0010038">
    <property type="term" value="P:response to metal ion"/>
    <property type="evidence" value="ECO:0007669"/>
    <property type="project" value="InterPro"/>
</dbReference>
<sequence>MNLVVLCTVPDEDSAQSIAHALVAEGLAACVNVLPRLTSVYRWEGEVTSGEELLLIIKTRQERYAALEARIKELHPYTVPEIIALPIQHGSKDYLDWLIQSTQ</sequence>
<evidence type="ECO:0000313" key="2">
    <source>
        <dbReference type="EMBL" id="RIH89796.1"/>
    </source>
</evidence>
<evidence type="ECO:0000313" key="3">
    <source>
        <dbReference type="Proteomes" id="UP000265341"/>
    </source>
</evidence>
<dbReference type="InterPro" id="IPR004323">
    <property type="entry name" value="Ion_tolerance_CutA"/>
</dbReference>
<proteinExistence type="inferred from homology"/>
<dbReference type="AlphaFoldDB" id="A0A399F277"/>
<dbReference type="OrthoDB" id="37622at2"/>
<dbReference type="RefSeq" id="WP_119275402.1">
    <property type="nucleotide sequence ID" value="NZ_QWLA01000001.1"/>
</dbReference>
<dbReference type="PANTHER" id="PTHR23419:SF8">
    <property type="entry name" value="FI09726P"/>
    <property type="match status" value="1"/>
</dbReference>
<evidence type="ECO:0000256" key="1">
    <source>
        <dbReference type="ARBA" id="ARBA00010169"/>
    </source>
</evidence>
<protein>
    <submittedName>
        <fullName evidence="2">Divalent-cation tolerance protein CutA</fullName>
    </submittedName>
</protein>
<gene>
    <name evidence="2" type="primary">cutA</name>
    <name evidence="2" type="ORF">Mrose_00021</name>
</gene>
<dbReference type="PANTHER" id="PTHR23419">
    <property type="entry name" value="DIVALENT CATION TOLERANCE CUTA-RELATED"/>
    <property type="match status" value="1"/>
</dbReference>
<dbReference type="SUPFAM" id="SSF54913">
    <property type="entry name" value="GlnB-like"/>
    <property type="match status" value="1"/>
</dbReference>
<dbReference type="Pfam" id="PF03091">
    <property type="entry name" value="CutA1"/>
    <property type="match status" value="1"/>
</dbReference>
<dbReference type="InterPro" id="IPR015867">
    <property type="entry name" value="N-reg_PII/ATP_PRibTrfase_C"/>
</dbReference>
<comment type="caution">
    <text evidence="2">The sequence shown here is derived from an EMBL/GenBank/DDBJ whole genome shotgun (WGS) entry which is preliminary data.</text>
</comment>
<dbReference type="GO" id="GO:0005507">
    <property type="term" value="F:copper ion binding"/>
    <property type="evidence" value="ECO:0007669"/>
    <property type="project" value="TreeGrafter"/>
</dbReference>
<dbReference type="EMBL" id="QWLA01000001">
    <property type="protein sequence ID" value="RIH89796.1"/>
    <property type="molecule type" value="Genomic_DNA"/>
</dbReference>
<keyword evidence="3" id="KW-1185">Reference proteome</keyword>
<name>A0A399F277_9DEIN</name>
<dbReference type="Proteomes" id="UP000265341">
    <property type="component" value="Unassembled WGS sequence"/>
</dbReference>
<organism evidence="2 3">
    <name type="scientific">Calidithermus roseus</name>
    <dbReference type="NCBI Taxonomy" id="1644118"/>
    <lineage>
        <taxon>Bacteria</taxon>
        <taxon>Thermotogati</taxon>
        <taxon>Deinococcota</taxon>
        <taxon>Deinococci</taxon>
        <taxon>Thermales</taxon>
        <taxon>Thermaceae</taxon>
        <taxon>Calidithermus</taxon>
    </lineage>
</organism>
<comment type="similarity">
    <text evidence="1">Belongs to the CutA family.</text>
</comment>
<reference evidence="2 3" key="1">
    <citation type="submission" date="2018-08" db="EMBL/GenBank/DDBJ databases">
        <title>Meiothermus roseus NBRC 110900 genome sequencing project.</title>
        <authorList>
            <person name="Da Costa M.S."/>
            <person name="Albuquerque L."/>
            <person name="Raposo P."/>
            <person name="Froufe H.J.C."/>
            <person name="Barroso C.S."/>
            <person name="Egas C."/>
        </authorList>
    </citation>
    <scope>NUCLEOTIDE SEQUENCE [LARGE SCALE GENOMIC DNA]</scope>
    <source>
        <strain evidence="2 3">NBRC 110900</strain>
    </source>
</reference>